<comment type="subcellular location">
    <subcellularLocation>
        <location evidence="1">Cell membrane</location>
        <topology evidence="1">Peripheral membrane protein</topology>
    </subcellularLocation>
</comment>
<dbReference type="SMART" id="SM00382">
    <property type="entry name" value="AAA"/>
    <property type="match status" value="1"/>
</dbReference>
<dbReference type="GO" id="GO:0005524">
    <property type="term" value="F:ATP binding"/>
    <property type="evidence" value="ECO:0007669"/>
    <property type="project" value="UniProtKB-KW"/>
</dbReference>
<name>A0AAE7BYV5_9STAP</name>
<dbReference type="InterPro" id="IPR015854">
    <property type="entry name" value="ABC_transpr_LolD-like"/>
</dbReference>
<dbReference type="InterPro" id="IPR027417">
    <property type="entry name" value="P-loop_NTPase"/>
</dbReference>
<dbReference type="Gene3D" id="3.40.50.300">
    <property type="entry name" value="P-loop containing nucleotide triphosphate hydrolases"/>
    <property type="match status" value="1"/>
</dbReference>
<keyword evidence="4" id="KW-1003">Cell membrane</keyword>
<dbReference type="GO" id="GO:0016887">
    <property type="term" value="F:ATP hydrolysis activity"/>
    <property type="evidence" value="ECO:0007669"/>
    <property type="project" value="InterPro"/>
</dbReference>
<dbReference type="InterPro" id="IPR003593">
    <property type="entry name" value="AAA+_ATPase"/>
</dbReference>
<evidence type="ECO:0000256" key="4">
    <source>
        <dbReference type="ARBA" id="ARBA00022475"/>
    </source>
</evidence>
<dbReference type="EMBL" id="CP047363">
    <property type="protein sequence ID" value="QIH77248.1"/>
    <property type="molecule type" value="Genomic_DNA"/>
</dbReference>
<evidence type="ECO:0000256" key="2">
    <source>
        <dbReference type="ARBA" id="ARBA00011131"/>
    </source>
</evidence>
<dbReference type="PROSITE" id="PS50893">
    <property type="entry name" value="ABC_TRANSPORTER_2"/>
    <property type="match status" value="1"/>
</dbReference>
<evidence type="ECO:0000256" key="8">
    <source>
        <dbReference type="ARBA" id="ARBA00024359"/>
    </source>
</evidence>
<dbReference type="CDD" id="cd03255">
    <property type="entry name" value="ABC_MJ0796_LolCDE_FtsE"/>
    <property type="match status" value="1"/>
</dbReference>
<reference evidence="12" key="1">
    <citation type="journal article" date="2020" name="Antimicrob. Agents Chemother.">
        <title>The novel macrolide resistance genes mef(D), msr(F) and msr(H) are present on resistance islands in Macrococcus canis, Macrococcus caseolyticus and Staphylococcus aureus.</title>
        <authorList>
            <person name="Schwendener S."/>
            <person name="Dona V."/>
            <person name="Perreten V."/>
        </authorList>
    </citation>
    <scope>NUCLEOTIDE SEQUENCE</scope>
    <source>
        <strain evidence="12">Epi0076A</strain>
    </source>
</reference>
<dbReference type="InterPro" id="IPR017911">
    <property type="entry name" value="MacB-like_ATP-bd"/>
</dbReference>
<dbReference type="Proteomes" id="UP000501122">
    <property type="component" value="Chromosome"/>
</dbReference>
<evidence type="ECO:0000256" key="6">
    <source>
        <dbReference type="ARBA" id="ARBA00022840"/>
    </source>
</evidence>
<comment type="similarity">
    <text evidence="8">Belongs to the ABC transporter superfamily. HrtA family.</text>
</comment>
<evidence type="ECO:0000256" key="1">
    <source>
        <dbReference type="ARBA" id="ARBA00004202"/>
    </source>
</evidence>
<evidence type="ECO:0000313" key="12">
    <source>
        <dbReference type="EMBL" id="QIH77248.1"/>
    </source>
</evidence>
<proteinExistence type="inferred from homology"/>
<protein>
    <recommendedName>
        <fullName evidence="9">Putative hemin import ATP-binding protein HrtA</fullName>
    </recommendedName>
</protein>
<dbReference type="Pfam" id="PF00005">
    <property type="entry name" value="ABC_tran"/>
    <property type="match status" value="1"/>
</dbReference>
<evidence type="ECO:0000313" key="13">
    <source>
        <dbReference type="Proteomes" id="UP000501122"/>
    </source>
</evidence>
<feature type="domain" description="ABC transporter" evidence="11">
    <location>
        <begin position="4"/>
        <end position="222"/>
    </location>
</feature>
<evidence type="ECO:0000256" key="9">
    <source>
        <dbReference type="ARBA" id="ARBA00024432"/>
    </source>
</evidence>
<evidence type="ECO:0000256" key="3">
    <source>
        <dbReference type="ARBA" id="ARBA00022448"/>
    </source>
</evidence>
<comment type="function">
    <text evidence="10">Part of the ABC transporter complex hrt involved in hemin import. Responsible for energy coupling to the transport system.</text>
</comment>
<keyword evidence="5" id="KW-0547">Nucleotide-binding</keyword>
<dbReference type="InterPro" id="IPR003439">
    <property type="entry name" value="ABC_transporter-like_ATP-bd"/>
</dbReference>
<dbReference type="SUPFAM" id="SSF52540">
    <property type="entry name" value="P-loop containing nucleoside triphosphate hydrolases"/>
    <property type="match status" value="1"/>
</dbReference>
<comment type="subunit">
    <text evidence="2">The complex is composed of two ATP-binding proteins (HrtA), two transmembrane proteins (HrtB) and a solute-binding protein.</text>
</comment>
<keyword evidence="3" id="KW-0813">Transport</keyword>
<gene>
    <name evidence="12" type="ORF">GTN30_01020</name>
</gene>
<evidence type="ECO:0000256" key="7">
    <source>
        <dbReference type="ARBA" id="ARBA00023136"/>
    </source>
</evidence>
<keyword evidence="7" id="KW-0472">Membrane</keyword>
<evidence type="ECO:0000256" key="10">
    <source>
        <dbReference type="ARBA" id="ARBA00024721"/>
    </source>
</evidence>
<dbReference type="PANTHER" id="PTHR24220:SF666">
    <property type="entry name" value="HEMIN IMPORT ATP-BINDING PROTEIN HRTA-RELATED"/>
    <property type="match status" value="1"/>
</dbReference>
<keyword evidence="6 12" id="KW-0067">ATP-binding</keyword>
<dbReference type="GO" id="GO:0022857">
    <property type="term" value="F:transmembrane transporter activity"/>
    <property type="evidence" value="ECO:0007669"/>
    <property type="project" value="TreeGrafter"/>
</dbReference>
<evidence type="ECO:0000259" key="11">
    <source>
        <dbReference type="PROSITE" id="PS50893"/>
    </source>
</evidence>
<sequence>MMILELKQVRKSFGKDQTYVEALKPVDFSIDKGKLVAIIGPSGSGKSTLLTIAGLLQGPTEGQVIINGKDVSKLSEKERSKVRLNEIGFILQASNLVPFLKVKDQFKLLDKVKKDHMSKSELEKEIEQIGLSKVLNQFPNELFGGQKQRVAILKALYTNPSIILADEPTASLDGEKAIEVIKLLRDEVKMKDKAGIVVTHDHRLLDYFDEIYEMNDGQLTRK</sequence>
<dbReference type="PANTHER" id="PTHR24220">
    <property type="entry name" value="IMPORT ATP-BINDING PROTEIN"/>
    <property type="match status" value="1"/>
</dbReference>
<organism evidence="12 13">
    <name type="scientific">Macrococcoides canis</name>
    <dbReference type="NCBI Taxonomy" id="1855823"/>
    <lineage>
        <taxon>Bacteria</taxon>
        <taxon>Bacillati</taxon>
        <taxon>Bacillota</taxon>
        <taxon>Bacilli</taxon>
        <taxon>Bacillales</taxon>
        <taxon>Staphylococcaceae</taxon>
        <taxon>Macrococcoides</taxon>
    </lineage>
</organism>
<dbReference type="GO" id="GO:0005886">
    <property type="term" value="C:plasma membrane"/>
    <property type="evidence" value="ECO:0007669"/>
    <property type="project" value="UniProtKB-SubCell"/>
</dbReference>
<accession>A0AAE7BYV5</accession>
<evidence type="ECO:0000256" key="5">
    <source>
        <dbReference type="ARBA" id="ARBA00022741"/>
    </source>
</evidence>
<dbReference type="AlphaFoldDB" id="A0AAE7BYV5"/>